<dbReference type="Gene3D" id="2.60.130.10">
    <property type="entry name" value="Aromatic compound dioxygenase"/>
    <property type="match status" value="1"/>
</dbReference>
<dbReference type="PANTHER" id="PTHR34315:SF1">
    <property type="entry name" value="INTRADIOL RING-CLEAVAGE DIOXYGENASES DOMAIN-CONTAINING PROTEIN-RELATED"/>
    <property type="match status" value="1"/>
</dbReference>
<accession>A0ABY4S426</accession>
<evidence type="ECO:0000259" key="3">
    <source>
        <dbReference type="Pfam" id="PF00775"/>
    </source>
</evidence>
<dbReference type="PROSITE" id="PS51318">
    <property type="entry name" value="TAT"/>
    <property type="match status" value="1"/>
</dbReference>
<evidence type="ECO:0000256" key="1">
    <source>
        <dbReference type="SAM" id="MobiDB-lite"/>
    </source>
</evidence>
<feature type="chain" id="PRO_5047547908" description="Intradiol ring-cleavage dioxygenases domain-containing protein" evidence="2">
    <location>
        <begin position="33"/>
        <end position="280"/>
    </location>
</feature>
<feature type="compositionally biased region" description="Pro residues" evidence="1">
    <location>
        <begin position="271"/>
        <end position="280"/>
    </location>
</feature>
<reference evidence="4" key="1">
    <citation type="submission" date="2022-05" db="EMBL/GenBank/DDBJ databases">
        <title>An RpoN-dependent PEP-CTERM gene is involved in floc formation of an Aquincola tertiaricarbonis strain.</title>
        <authorList>
            <person name="Qiu D."/>
            <person name="Xia M."/>
        </authorList>
    </citation>
    <scope>NUCLEOTIDE SEQUENCE</scope>
    <source>
        <strain evidence="4">RN12</strain>
    </source>
</reference>
<dbReference type="Proteomes" id="UP001056201">
    <property type="component" value="Chromosome 1"/>
</dbReference>
<feature type="signal peptide" evidence="2">
    <location>
        <begin position="1"/>
        <end position="32"/>
    </location>
</feature>
<keyword evidence="2" id="KW-0732">Signal</keyword>
<dbReference type="SUPFAM" id="SSF49482">
    <property type="entry name" value="Aromatic compound dioxygenase"/>
    <property type="match status" value="1"/>
</dbReference>
<evidence type="ECO:0000256" key="2">
    <source>
        <dbReference type="SAM" id="SignalP"/>
    </source>
</evidence>
<name>A0ABY4S426_AQUTE</name>
<dbReference type="Pfam" id="PF00775">
    <property type="entry name" value="Dioxygenase_C"/>
    <property type="match status" value="1"/>
</dbReference>
<proteinExistence type="predicted"/>
<sequence length="280" mass="29573">MSQRLVNTPRRIFLRSAGAGAAALVASPLVQAALGDRSTVDVTEGPYFVDEMLNRSDIRIDPTDGSTQAGLLLLLTVTVSSLNSTTGVVTPLPNAMVDIWHCNALGLYSDVSANSTVGKKFLRGYQLTDKQGKTRFKTIYPGWYSGRSPHIHCKVRQVPVGSSGQTTSLTTQFFFDETLSQLVYTDSNLPYYTHGLPDQPHATDQVYQGSNSCVQGAVAGDSLKLQVARTTQYASARFDILIDTGARCSSTETGMTGGGPGGTGGPGGPGGMPPPTPPTP</sequence>
<gene>
    <name evidence="4" type="ORF">MW290_06335</name>
</gene>
<feature type="domain" description="Intradiol ring-cleavage dioxygenases" evidence="3">
    <location>
        <begin position="44"/>
        <end position="148"/>
    </location>
</feature>
<dbReference type="EMBL" id="CP097635">
    <property type="protein sequence ID" value="URI08191.1"/>
    <property type="molecule type" value="Genomic_DNA"/>
</dbReference>
<dbReference type="PANTHER" id="PTHR34315">
    <property type="match status" value="1"/>
</dbReference>
<feature type="compositionally biased region" description="Gly residues" evidence="1">
    <location>
        <begin position="255"/>
        <end position="270"/>
    </location>
</feature>
<keyword evidence="5" id="KW-1185">Reference proteome</keyword>
<evidence type="ECO:0000313" key="4">
    <source>
        <dbReference type="EMBL" id="URI08191.1"/>
    </source>
</evidence>
<dbReference type="InterPro" id="IPR000627">
    <property type="entry name" value="Intradiol_dOase_C"/>
</dbReference>
<dbReference type="RefSeq" id="WP_250196412.1">
    <property type="nucleotide sequence ID" value="NZ_CP097635.1"/>
</dbReference>
<organism evidence="4 5">
    <name type="scientific">Aquincola tertiaricarbonis</name>
    <dbReference type="NCBI Taxonomy" id="391953"/>
    <lineage>
        <taxon>Bacteria</taxon>
        <taxon>Pseudomonadati</taxon>
        <taxon>Pseudomonadota</taxon>
        <taxon>Betaproteobacteria</taxon>
        <taxon>Burkholderiales</taxon>
        <taxon>Sphaerotilaceae</taxon>
        <taxon>Aquincola</taxon>
    </lineage>
</organism>
<dbReference type="InterPro" id="IPR015889">
    <property type="entry name" value="Intradiol_dOase_core"/>
</dbReference>
<dbReference type="InterPro" id="IPR006311">
    <property type="entry name" value="TAT_signal"/>
</dbReference>
<evidence type="ECO:0000313" key="5">
    <source>
        <dbReference type="Proteomes" id="UP001056201"/>
    </source>
</evidence>
<feature type="region of interest" description="Disordered" evidence="1">
    <location>
        <begin position="249"/>
        <end position="280"/>
    </location>
</feature>
<protein>
    <recommendedName>
        <fullName evidence="3">Intradiol ring-cleavage dioxygenases domain-containing protein</fullName>
    </recommendedName>
</protein>